<evidence type="ECO:0000256" key="7">
    <source>
        <dbReference type="ARBA" id="ARBA00053401"/>
    </source>
</evidence>
<dbReference type="PROSITE" id="PS01071">
    <property type="entry name" value="GRPE"/>
    <property type="match status" value="1"/>
</dbReference>
<dbReference type="PANTHER" id="PTHR21237">
    <property type="entry name" value="GRPE PROTEIN"/>
    <property type="match status" value="1"/>
</dbReference>
<dbReference type="GO" id="GO:0000774">
    <property type="term" value="F:adenyl-nucleotide exchange factor activity"/>
    <property type="evidence" value="ECO:0007669"/>
    <property type="project" value="InterPro"/>
</dbReference>
<comment type="subunit">
    <text evidence="3 10">Homodimer.</text>
</comment>
<comment type="subcellular location">
    <subcellularLocation>
        <location evidence="1 10">Cytoplasm</location>
    </subcellularLocation>
</comment>
<dbReference type="GO" id="GO:0042803">
    <property type="term" value="F:protein homodimerization activity"/>
    <property type="evidence" value="ECO:0007669"/>
    <property type="project" value="InterPro"/>
</dbReference>
<dbReference type="GO" id="GO:0006457">
    <property type="term" value="P:protein folding"/>
    <property type="evidence" value="ECO:0007669"/>
    <property type="project" value="InterPro"/>
</dbReference>
<dbReference type="CDD" id="cd00446">
    <property type="entry name" value="GrpE"/>
    <property type="match status" value="1"/>
</dbReference>
<evidence type="ECO:0000256" key="2">
    <source>
        <dbReference type="ARBA" id="ARBA00009054"/>
    </source>
</evidence>
<comment type="caution">
    <text evidence="14">The sequence shown here is derived from an EMBL/GenBank/DDBJ whole genome shotgun (WGS) entry which is preliminary data.</text>
</comment>
<dbReference type="OrthoDB" id="5191115at2"/>
<dbReference type="NCBIfam" id="NF010738">
    <property type="entry name" value="PRK14140.1"/>
    <property type="match status" value="1"/>
</dbReference>
<name>A0A7M2YVA2_9ACTN</name>
<evidence type="ECO:0000313" key="15">
    <source>
        <dbReference type="Proteomes" id="UP000254134"/>
    </source>
</evidence>
<evidence type="ECO:0000256" key="4">
    <source>
        <dbReference type="ARBA" id="ARBA00022490"/>
    </source>
</evidence>
<dbReference type="AlphaFoldDB" id="A0A7M2YVA2"/>
<dbReference type="EMBL" id="QQZY01000006">
    <property type="protein sequence ID" value="RDI73945.1"/>
    <property type="molecule type" value="Genomic_DNA"/>
</dbReference>
<evidence type="ECO:0000256" key="9">
    <source>
        <dbReference type="ARBA" id="ARBA00076414"/>
    </source>
</evidence>
<dbReference type="SUPFAM" id="SSF51064">
    <property type="entry name" value="Head domain of nucleotide exchange factor GrpE"/>
    <property type="match status" value="1"/>
</dbReference>
<dbReference type="FunFam" id="2.30.22.10:FF:000001">
    <property type="entry name" value="Protein GrpE"/>
    <property type="match status" value="1"/>
</dbReference>
<evidence type="ECO:0000256" key="3">
    <source>
        <dbReference type="ARBA" id="ARBA00011738"/>
    </source>
</evidence>
<feature type="region of interest" description="Disordered" evidence="13">
    <location>
        <begin position="1"/>
        <end position="45"/>
    </location>
</feature>
<dbReference type="GO" id="GO:0005737">
    <property type="term" value="C:cytoplasm"/>
    <property type="evidence" value="ECO:0007669"/>
    <property type="project" value="UniProtKB-SubCell"/>
</dbReference>
<evidence type="ECO:0000256" key="10">
    <source>
        <dbReference type="HAMAP-Rule" id="MF_01151"/>
    </source>
</evidence>
<dbReference type="GO" id="GO:0051087">
    <property type="term" value="F:protein-folding chaperone binding"/>
    <property type="evidence" value="ECO:0007669"/>
    <property type="project" value="InterPro"/>
</dbReference>
<sequence>MSDELHVDIGAGAEPSSRAVPPGADDGGEASASPPGAELERQLAEAEAKRDEYLADLQRLAADFDNYRKRALREQQAFAARASERLVAKLLPVLDDLERALDAAEHHEEAKVIEGVAMTRSALAAALASEGLAEIDVDGAFDPHVHEALMTQPSEGAEPGTIVQVVQKGYRLGDAVLRPARVVVAE</sequence>
<dbReference type="SUPFAM" id="SSF58014">
    <property type="entry name" value="Coiled-coil domain of nucleotide exchange factor GrpE"/>
    <property type="match status" value="1"/>
</dbReference>
<evidence type="ECO:0000256" key="11">
    <source>
        <dbReference type="RuleBase" id="RU000639"/>
    </source>
</evidence>
<dbReference type="PRINTS" id="PR00773">
    <property type="entry name" value="GRPEPROTEIN"/>
</dbReference>
<evidence type="ECO:0000256" key="1">
    <source>
        <dbReference type="ARBA" id="ARBA00004496"/>
    </source>
</evidence>
<comment type="similarity">
    <text evidence="2 10 12">Belongs to the GrpE family.</text>
</comment>
<dbReference type="Gene3D" id="3.90.20.20">
    <property type="match status" value="1"/>
</dbReference>
<gene>
    <name evidence="10" type="primary">grpE</name>
    <name evidence="14" type="ORF">Gocc_2509</name>
</gene>
<keyword evidence="4 10" id="KW-0963">Cytoplasm</keyword>
<evidence type="ECO:0000313" key="14">
    <source>
        <dbReference type="EMBL" id="RDI73945.1"/>
    </source>
</evidence>
<reference evidence="14 15" key="1">
    <citation type="submission" date="2018-07" db="EMBL/GenBank/DDBJ databases">
        <title>High-quality-draft genome sequence of Gaiella occulta.</title>
        <authorList>
            <person name="Severino R."/>
            <person name="Froufe H.J.C."/>
            <person name="Rainey F.A."/>
            <person name="Barroso C."/>
            <person name="Albuquerque L."/>
            <person name="Lobo-Da-Cunha A."/>
            <person name="Da Costa M.S."/>
            <person name="Egas C."/>
        </authorList>
    </citation>
    <scope>NUCLEOTIDE SEQUENCE [LARGE SCALE GENOMIC DNA]</scope>
    <source>
        <strain evidence="14 15">F2-233</strain>
    </source>
</reference>
<dbReference type="InterPro" id="IPR000740">
    <property type="entry name" value="GrpE"/>
</dbReference>
<dbReference type="PANTHER" id="PTHR21237:SF23">
    <property type="entry name" value="GRPE PROTEIN HOMOLOG, MITOCHONDRIAL"/>
    <property type="match status" value="1"/>
</dbReference>
<dbReference type="Proteomes" id="UP000254134">
    <property type="component" value="Unassembled WGS sequence"/>
</dbReference>
<keyword evidence="5 10" id="KW-0346">Stress response</keyword>
<keyword evidence="6 10" id="KW-0143">Chaperone</keyword>
<reference evidence="15" key="2">
    <citation type="journal article" date="2019" name="MicrobiologyOpen">
        <title>High-quality draft genome sequence of Gaiella occulta isolated from a 150 meter deep mineral water borehole and comparison with the genome sequences of other deep-branching lineages of the phylum Actinobacteria.</title>
        <authorList>
            <person name="Severino R."/>
            <person name="Froufe H.J.C."/>
            <person name="Barroso C."/>
            <person name="Albuquerque L."/>
            <person name="Lobo-da-Cunha A."/>
            <person name="da Costa M.S."/>
            <person name="Egas C."/>
        </authorList>
    </citation>
    <scope>NUCLEOTIDE SEQUENCE [LARGE SCALE GENOMIC DNA]</scope>
    <source>
        <strain evidence="15">F2-233</strain>
    </source>
</reference>
<keyword evidence="15" id="KW-1185">Reference proteome</keyword>
<dbReference type="Gene3D" id="2.30.22.10">
    <property type="entry name" value="Head domain of nucleotide exchange factor GrpE"/>
    <property type="match status" value="1"/>
</dbReference>
<evidence type="ECO:0000256" key="6">
    <source>
        <dbReference type="ARBA" id="ARBA00023186"/>
    </source>
</evidence>
<comment type="function">
    <text evidence="7 10 11">Participates actively in the response to hyperosmotic and heat shock by preventing the aggregation of stress-denatured proteins, in association with DnaK and GrpE. It is the nucleotide exchange factor for DnaK and may function as a thermosensor. Unfolded proteins bind initially to DnaJ; upon interaction with the DnaJ-bound protein, DnaK hydrolyzes its bound ATP, resulting in the formation of a stable complex. GrpE releases ADP from DnaK; ATP binding to DnaK triggers the release of the substrate protein, thus completing the reaction cycle. Several rounds of ATP-dependent interactions between DnaJ, DnaK and GrpE are required for fully efficient folding.</text>
</comment>
<dbReference type="Pfam" id="PF01025">
    <property type="entry name" value="GrpE"/>
    <property type="match status" value="1"/>
</dbReference>
<proteinExistence type="inferred from homology"/>
<dbReference type="InterPro" id="IPR009012">
    <property type="entry name" value="GrpE_head"/>
</dbReference>
<protein>
    <recommendedName>
        <fullName evidence="8 10">Protein GrpE</fullName>
    </recommendedName>
    <alternativeName>
        <fullName evidence="9 10">HSP-70 cofactor</fullName>
    </alternativeName>
</protein>
<dbReference type="HAMAP" id="MF_01151">
    <property type="entry name" value="GrpE"/>
    <property type="match status" value="1"/>
</dbReference>
<evidence type="ECO:0000256" key="13">
    <source>
        <dbReference type="SAM" id="MobiDB-lite"/>
    </source>
</evidence>
<organism evidence="14 15">
    <name type="scientific">Gaiella occulta</name>
    <dbReference type="NCBI Taxonomy" id="1002870"/>
    <lineage>
        <taxon>Bacteria</taxon>
        <taxon>Bacillati</taxon>
        <taxon>Actinomycetota</taxon>
        <taxon>Thermoleophilia</taxon>
        <taxon>Gaiellales</taxon>
        <taxon>Gaiellaceae</taxon>
        <taxon>Gaiella</taxon>
    </lineage>
</organism>
<evidence type="ECO:0000256" key="12">
    <source>
        <dbReference type="RuleBase" id="RU004478"/>
    </source>
</evidence>
<evidence type="ECO:0000256" key="8">
    <source>
        <dbReference type="ARBA" id="ARBA00072274"/>
    </source>
</evidence>
<dbReference type="InterPro" id="IPR013805">
    <property type="entry name" value="GrpE_CC"/>
</dbReference>
<dbReference type="GO" id="GO:0051082">
    <property type="term" value="F:unfolded protein binding"/>
    <property type="evidence" value="ECO:0007669"/>
    <property type="project" value="TreeGrafter"/>
</dbReference>
<accession>A0A7M2YVA2</accession>
<dbReference type="RefSeq" id="WP_114796914.1">
    <property type="nucleotide sequence ID" value="NZ_QQZY01000006.1"/>
</dbReference>
<evidence type="ECO:0000256" key="5">
    <source>
        <dbReference type="ARBA" id="ARBA00023016"/>
    </source>
</evidence>